<reference evidence="3 4" key="1">
    <citation type="submission" date="2019-02" db="EMBL/GenBank/DDBJ databases">
        <title>Isolation and identification of novel species under the genus Muribaculum.</title>
        <authorList>
            <person name="Miyake S."/>
            <person name="Ding Y."/>
            <person name="Low A."/>
            <person name="Soh M."/>
            <person name="Seedorf H."/>
        </authorList>
    </citation>
    <scope>NUCLEOTIDE SEQUENCE [LARGE SCALE GENOMIC DNA]</scope>
    <source>
        <strain evidence="3 4">TLL-A3</strain>
    </source>
</reference>
<dbReference type="Proteomes" id="UP000297635">
    <property type="component" value="Unassembled WGS sequence"/>
</dbReference>
<protein>
    <recommendedName>
        <fullName evidence="2">Phage head morphogenesis domain-containing protein</fullName>
    </recommendedName>
</protein>
<dbReference type="InterPro" id="IPR006528">
    <property type="entry name" value="Phage_head_morphogenesis_dom"/>
</dbReference>
<name>A0A4Z0V4G5_9BACT</name>
<proteinExistence type="predicted"/>
<sequence length="516" mass="58770">MVVDNLYYDRSAGISSAFDFPDGLLHRALLNIYAKGFHPASEIEVTLFNEIWATMDKALIGAFGNMGPSDPDAEFFKELQLNNAVFSAFKVHRAQNDMARLLLGTDGNLKPFEQWSKEAMPIADHQCRTWLRTEYDTAVLRAQQAADWRQFEREKDVLPNLKWMPSTSVTPGQDHKRYWGTVLPVDDRFWNEHRPGDRWNCKCTLSSTDEPPTSVPTGPADAKDGPQKGLENNPGKDARLFSDKHPYRTETHAGARKAVDRLLKRLKEMIKEMPDHLAPEEKTAIARNNLEIEKALESTKGKPMTVEDADKQSANPNYVPEYILDPKGDYMDKTGNRYSLNPEYKASEHKRFSINCQTCAPAYVLRLRGFNVSAKGRTPDTKMEYLSRQHSFEAWRNIDGTPCKPALTADWMNAKGYKQMSAKRYEEYFMETCMEPGVYILTIGWKNGGGHATILQRFDDGSLNYIEPQVYDNRIGAKRSIDELCKNGAIKPIATRGILRVDNKLFNSDFLDIFEK</sequence>
<accession>A0A4Z0V4G5</accession>
<dbReference type="RefSeq" id="WP_135472786.1">
    <property type="nucleotide sequence ID" value="NZ_CASJDB010000009.1"/>
</dbReference>
<gene>
    <name evidence="3" type="ORF">EZ315_15000</name>
</gene>
<keyword evidence="4" id="KW-1185">Reference proteome</keyword>
<feature type="compositionally biased region" description="Basic and acidic residues" evidence="1">
    <location>
        <begin position="234"/>
        <end position="255"/>
    </location>
</feature>
<evidence type="ECO:0000259" key="2">
    <source>
        <dbReference type="Pfam" id="PF04233"/>
    </source>
</evidence>
<comment type="caution">
    <text evidence="3">The sequence shown here is derived from an EMBL/GenBank/DDBJ whole genome shotgun (WGS) entry which is preliminary data.</text>
</comment>
<dbReference type="GeneID" id="82151095"/>
<feature type="domain" description="Phage head morphogenesis" evidence="2">
    <location>
        <begin position="113"/>
        <end position="205"/>
    </location>
</feature>
<evidence type="ECO:0000313" key="3">
    <source>
        <dbReference type="EMBL" id="TGG37107.1"/>
    </source>
</evidence>
<dbReference type="Pfam" id="PF04233">
    <property type="entry name" value="Phage_Mu_F"/>
    <property type="match status" value="1"/>
</dbReference>
<dbReference type="EMBL" id="SJSA01000002">
    <property type="protein sequence ID" value="TGG37107.1"/>
    <property type="molecule type" value="Genomic_DNA"/>
</dbReference>
<evidence type="ECO:0000256" key="1">
    <source>
        <dbReference type="SAM" id="MobiDB-lite"/>
    </source>
</evidence>
<organism evidence="3 4">
    <name type="scientific">Duncaniella freteri</name>
    <dbReference type="NCBI Taxonomy" id="2530391"/>
    <lineage>
        <taxon>Bacteria</taxon>
        <taxon>Pseudomonadati</taxon>
        <taxon>Bacteroidota</taxon>
        <taxon>Bacteroidia</taxon>
        <taxon>Bacteroidales</taxon>
        <taxon>Muribaculaceae</taxon>
        <taxon>Duncaniella</taxon>
    </lineage>
</organism>
<feature type="region of interest" description="Disordered" evidence="1">
    <location>
        <begin position="204"/>
        <end position="255"/>
    </location>
</feature>
<evidence type="ECO:0000313" key="4">
    <source>
        <dbReference type="Proteomes" id="UP000297635"/>
    </source>
</evidence>
<dbReference type="AlphaFoldDB" id="A0A4Z0V4G5"/>
<feature type="region of interest" description="Disordered" evidence="1">
    <location>
        <begin position="299"/>
        <end position="326"/>
    </location>
</feature>